<dbReference type="PANTHER" id="PTHR48073">
    <property type="entry name" value="O-SUCCINYLBENZOATE SYNTHASE-RELATED"/>
    <property type="match status" value="1"/>
</dbReference>
<name>A0A6J6CNB5_9ZZZZ</name>
<dbReference type="AlphaFoldDB" id="A0A6J6CNB5"/>
<dbReference type="SFLD" id="SFLDF00009">
    <property type="entry name" value="o-succinylbenzoate_synthase"/>
    <property type="match status" value="1"/>
</dbReference>
<dbReference type="NCBIfam" id="NF002782">
    <property type="entry name" value="PRK02901.1"/>
    <property type="match status" value="1"/>
</dbReference>
<sequence length="331" mass="36401">MKPRLNDLVATAKVVSIPLRTKFRGLTERELLVFEGPNGWSEWAAFTEYQDEEAATWLQAAIEWGFEKVPEPVRKRVPVNAILPAVPTEEVAKVLGRAGQFSTVKIKVADPRQTTADDLARILEVRNLYPNTKLRLDANGGYSVAQALELIADLEKKSIDLEFFEQPVATIAELAELRIEISKRGQKVKIAADESVRRASDPLAVELAGAADLLVLKSAPLGGINSALDIARASQLEICASSAMQSSIGLAAELHFASCLPELKYDAGLGTGFLFGGDLTTDRLIPENGILELRRPEINTSSLEILKAEDHRYDWWIARLERCSRILGLES</sequence>
<dbReference type="InterPro" id="IPR013342">
    <property type="entry name" value="Mandelate_racemase_C"/>
</dbReference>
<dbReference type="EMBL" id="CAEZTB010000031">
    <property type="protein sequence ID" value="CAB4552747.1"/>
    <property type="molecule type" value="Genomic_DNA"/>
</dbReference>
<dbReference type="Pfam" id="PF18374">
    <property type="entry name" value="Enolase_like_N"/>
    <property type="match status" value="1"/>
</dbReference>
<dbReference type="InterPro" id="IPR036849">
    <property type="entry name" value="Enolase-like_C_sf"/>
</dbReference>
<dbReference type="PANTHER" id="PTHR48073:SF2">
    <property type="entry name" value="O-SUCCINYLBENZOATE SYNTHASE"/>
    <property type="match status" value="1"/>
</dbReference>
<evidence type="ECO:0000259" key="2">
    <source>
        <dbReference type="SMART" id="SM00922"/>
    </source>
</evidence>
<keyword evidence="1" id="KW-0479">Metal-binding</keyword>
<dbReference type="GO" id="GO:0046872">
    <property type="term" value="F:metal ion binding"/>
    <property type="evidence" value="ECO:0007669"/>
    <property type="project" value="UniProtKB-KW"/>
</dbReference>
<dbReference type="Gene3D" id="3.20.20.120">
    <property type="entry name" value="Enolase-like C-terminal domain"/>
    <property type="match status" value="1"/>
</dbReference>
<gene>
    <name evidence="3" type="ORF">UFOPK1581_00287</name>
</gene>
<dbReference type="SFLD" id="SFLDS00001">
    <property type="entry name" value="Enolase"/>
    <property type="match status" value="1"/>
</dbReference>
<evidence type="ECO:0000313" key="3">
    <source>
        <dbReference type="EMBL" id="CAB4552747.1"/>
    </source>
</evidence>
<feature type="domain" description="Mandelate racemase/muconate lactonizing enzyme C-terminal" evidence="2">
    <location>
        <begin position="87"/>
        <end position="184"/>
    </location>
</feature>
<reference evidence="3" key="1">
    <citation type="submission" date="2020-05" db="EMBL/GenBank/DDBJ databases">
        <authorList>
            <person name="Chiriac C."/>
            <person name="Salcher M."/>
            <person name="Ghai R."/>
            <person name="Kavagutti S V."/>
        </authorList>
    </citation>
    <scope>NUCLEOTIDE SEQUENCE</scope>
</reference>
<dbReference type="InterPro" id="IPR029065">
    <property type="entry name" value="Enolase_C-like"/>
</dbReference>
<dbReference type="Pfam" id="PF13378">
    <property type="entry name" value="MR_MLE_C"/>
    <property type="match status" value="1"/>
</dbReference>
<dbReference type="SFLD" id="SFLDG00180">
    <property type="entry name" value="muconate_cycloisomerase"/>
    <property type="match status" value="1"/>
</dbReference>
<dbReference type="CDD" id="cd03320">
    <property type="entry name" value="OSBS"/>
    <property type="match status" value="1"/>
</dbReference>
<accession>A0A6J6CNB5</accession>
<dbReference type="SMART" id="SM00922">
    <property type="entry name" value="MR_MLE"/>
    <property type="match status" value="1"/>
</dbReference>
<evidence type="ECO:0000256" key="1">
    <source>
        <dbReference type="ARBA" id="ARBA00022723"/>
    </source>
</evidence>
<protein>
    <submittedName>
        <fullName evidence="3">Unannotated protein</fullName>
    </submittedName>
</protein>
<proteinExistence type="predicted"/>
<dbReference type="SUPFAM" id="SSF51604">
    <property type="entry name" value="Enolase C-terminal domain-like"/>
    <property type="match status" value="1"/>
</dbReference>
<organism evidence="3">
    <name type="scientific">freshwater metagenome</name>
    <dbReference type="NCBI Taxonomy" id="449393"/>
    <lineage>
        <taxon>unclassified sequences</taxon>
        <taxon>metagenomes</taxon>
        <taxon>ecological metagenomes</taxon>
    </lineage>
</organism>